<sequence length="484" mass="50776">MALKPPPPGRFDRRLLAPMMLGAVLNPINTAIIAVALAPIGIALGAPASETVWLVSALYLATAIGQPLVGRLVDIYGVKRLFLAGGALVAVAGAIGLVIPASHDSIWWLVAARVVLGLGTCAGYPAAMHMIRAEGQRTGVASPAVILTVLSVTTQTVAVIGPTLGGLLIGAWGWRATFAVNLPLGVASVILGWILLPRTTGLEPPRDQRPRIDGLGILFFAVTMLALLVFLQNIAVATLWMLAVALVAGAALVWWELRVEAPFIDLRVLGGNGPLLLTYTRSLLTATISYTFVYGFTQWLEEGRALSPTAAGLVLLPVFAAGIGVALAFGRRPEVLWKLLIGSIAQLAAGILVLFMGGTTPIWFLVVTMLVLGIPQGLNNLAIQNTLYHQAEPERIASSAGLLRTFFYLGAIVASVVYGNVYGAHASTGGLHVLGWVVVGISAVFLLITVLDRSLRSIGREASGASASDARQPEPARSGEQPRS</sequence>
<feature type="transmembrane region" description="Helical" evidence="7">
    <location>
        <begin position="362"/>
        <end position="381"/>
    </location>
</feature>
<accession>A0A852T2G8</accession>
<keyword evidence="4 7" id="KW-1133">Transmembrane helix</keyword>
<feature type="transmembrane region" description="Helical" evidence="7">
    <location>
        <begin position="402"/>
        <end position="421"/>
    </location>
</feature>
<keyword evidence="5 7" id="KW-0472">Membrane</keyword>
<feature type="transmembrane region" description="Helical" evidence="7">
    <location>
        <begin position="105"/>
        <end position="127"/>
    </location>
</feature>
<feature type="transmembrane region" description="Helical" evidence="7">
    <location>
        <begin position="52"/>
        <end position="69"/>
    </location>
</feature>
<evidence type="ECO:0000256" key="3">
    <source>
        <dbReference type="ARBA" id="ARBA00022692"/>
    </source>
</evidence>
<dbReference type="Proteomes" id="UP000589620">
    <property type="component" value="Unassembled WGS sequence"/>
</dbReference>
<feature type="transmembrane region" description="Helical" evidence="7">
    <location>
        <begin position="212"/>
        <end position="231"/>
    </location>
</feature>
<dbReference type="RefSeq" id="WP_179457101.1">
    <property type="nucleotide sequence ID" value="NZ_BAAAPX010000001.1"/>
</dbReference>
<evidence type="ECO:0000256" key="5">
    <source>
        <dbReference type="ARBA" id="ARBA00023136"/>
    </source>
</evidence>
<dbReference type="SUPFAM" id="SSF103473">
    <property type="entry name" value="MFS general substrate transporter"/>
    <property type="match status" value="1"/>
</dbReference>
<dbReference type="Gene3D" id="1.20.1250.20">
    <property type="entry name" value="MFS general substrate transporter like domains"/>
    <property type="match status" value="2"/>
</dbReference>
<feature type="transmembrane region" description="Helical" evidence="7">
    <location>
        <begin position="336"/>
        <end position="356"/>
    </location>
</feature>
<evidence type="ECO:0000256" key="4">
    <source>
        <dbReference type="ARBA" id="ARBA00022989"/>
    </source>
</evidence>
<dbReference type="EMBL" id="JACCBJ010000001">
    <property type="protein sequence ID" value="NYD75061.1"/>
    <property type="molecule type" value="Genomic_DNA"/>
</dbReference>
<evidence type="ECO:0000256" key="6">
    <source>
        <dbReference type="SAM" id="MobiDB-lite"/>
    </source>
</evidence>
<name>A0A852T2G8_9MICO</name>
<feature type="transmembrane region" description="Helical" evidence="7">
    <location>
        <begin position="172"/>
        <end position="196"/>
    </location>
</feature>
<evidence type="ECO:0000256" key="7">
    <source>
        <dbReference type="SAM" id="Phobius"/>
    </source>
</evidence>
<evidence type="ECO:0000313" key="10">
    <source>
        <dbReference type="Proteomes" id="UP000589620"/>
    </source>
</evidence>
<keyword evidence="3 7" id="KW-0812">Transmembrane</keyword>
<dbReference type="AlphaFoldDB" id="A0A852T2G8"/>
<feature type="transmembrane region" description="Helical" evidence="7">
    <location>
        <begin position="237"/>
        <end position="255"/>
    </location>
</feature>
<feature type="transmembrane region" description="Helical" evidence="7">
    <location>
        <begin position="309"/>
        <end position="329"/>
    </location>
</feature>
<feature type="transmembrane region" description="Helical" evidence="7">
    <location>
        <begin position="21"/>
        <end position="46"/>
    </location>
</feature>
<proteinExistence type="predicted"/>
<feature type="transmembrane region" description="Helical" evidence="7">
    <location>
        <begin position="81"/>
        <end position="99"/>
    </location>
</feature>
<evidence type="ECO:0000313" key="9">
    <source>
        <dbReference type="EMBL" id="NYD75061.1"/>
    </source>
</evidence>
<keyword evidence="2" id="KW-0813">Transport</keyword>
<feature type="transmembrane region" description="Helical" evidence="7">
    <location>
        <begin position="433"/>
        <end position="451"/>
    </location>
</feature>
<protein>
    <submittedName>
        <fullName evidence="9">MFS family permease</fullName>
    </submittedName>
</protein>
<dbReference type="InterPro" id="IPR020846">
    <property type="entry name" value="MFS_dom"/>
</dbReference>
<feature type="transmembrane region" description="Helical" evidence="7">
    <location>
        <begin position="276"/>
        <end position="297"/>
    </location>
</feature>
<dbReference type="Pfam" id="PF07690">
    <property type="entry name" value="MFS_1"/>
    <property type="match status" value="1"/>
</dbReference>
<feature type="transmembrane region" description="Helical" evidence="7">
    <location>
        <begin position="139"/>
        <end position="160"/>
    </location>
</feature>
<evidence type="ECO:0000256" key="2">
    <source>
        <dbReference type="ARBA" id="ARBA00022448"/>
    </source>
</evidence>
<evidence type="ECO:0000259" key="8">
    <source>
        <dbReference type="PROSITE" id="PS50850"/>
    </source>
</evidence>
<reference evidence="9 10" key="1">
    <citation type="submission" date="2020-07" db="EMBL/GenBank/DDBJ databases">
        <title>Sequencing the genomes of 1000 actinobacteria strains.</title>
        <authorList>
            <person name="Klenk H.-P."/>
        </authorList>
    </citation>
    <scope>NUCLEOTIDE SEQUENCE [LARGE SCALE GENOMIC DNA]</scope>
    <source>
        <strain evidence="9 10">DSM 23871</strain>
    </source>
</reference>
<evidence type="ECO:0000256" key="1">
    <source>
        <dbReference type="ARBA" id="ARBA00004651"/>
    </source>
</evidence>
<dbReference type="InterPro" id="IPR011701">
    <property type="entry name" value="MFS"/>
</dbReference>
<gene>
    <name evidence="9" type="ORF">BJ963_002580</name>
</gene>
<feature type="domain" description="Major facilitator superfamily (MFS) profile" evidence="8">
    <location>
        <begin position="15"/>
        <end position="454"/>
    </location>
</feature>
<feature type="region of interest" description="Disordered" evidence="6">
    <location>
        <begin position="461"/>
        <end position="484"/>
    </location>
</feature>
<dbReference type="PROSITE" id="PS50850">
    <property type="entry name" value="MFS"/>
    <property type="match status" value="1"/>
</dbReference>
<comment type="subcellular location">
    <subcellularLocation>
        <location evidence="1">Cell membrane</location>
        <topology evidence="1">Multi-pass membrane protein</topology>
    </subcellularLocation>
</comment>
<keyword evidence="10" id="KW-1185">Reference proteome</keyword>
<organism evidence="9 10">
    <name type="scientific">Leifsonia soli</name>
    <dbReference type="NCBI Taxonomy" id="582665"/>
    <lineage>
        <taxon>Bacteria</taxon>
        <taxon>Bacillati</taxon>
        <taxon>Actinomycetota</taxon>
        <taxon>Actinomycetes</taxon>
        <taxon>Micrococcales</taxon>
        <taxon>Microbacteriaceae</taxon>
        <taxon>Leifsonia</taxon>
    </lineage>
</organism>
<dbReference type="GO" id="GO:0005886">
    <property type="term" value="C:plasma membrane"/>
    <property type="evidence" value="ECO:0007669"/>
    <property type="project" value="UniProtKB-SubCell"/>
</dbReference>
<dbReference type="PANTHER" id="PTHR42718">
    <property type="entry name" value="MAJOR FACILITATOR SUPERFAMILY MULTIDRUG TRANSPORTER MFSC"/>
    <property type="match status" value="1"/>
</dbReference>
<comment type="caution">
    <text evidence="9">The sequence shown here is derived from an EMBL/GenBank/DDBJ whole genome shotgun (WGS) entry which is preliminary data.</text>
</comment>
<dbReference type="InterPro" id="IPR036259">
    <property type="entry name" value="MFS_trans_sf"/>
</dbReference>
<dbReference type="PANTHER" id="PTHR42718:SF9">
    <property type="entry name" value="MAJOR FACILITATOR SUPERFAMILY MULTIDRUG TRANSPORTER MFSC"/>
    <property type="match status" value="1"/>
</dbReference>
<dbReference type="GO" id="GO:0022857">
    <property type="term" value="F:transmembrane transporter activity"/>
    <property type="evidence" value="ECO:0007669"/>
    <property type="project" value="InterPro"/>
</dbReference>